<dbReference type="RefSeq" id="WP_169661959.1">
    <property type="nucleotide sequence ID" value="NZ_CP076133.1"/>
</dbReference>
<reference evidence="2 3" key="1">
    <citation type="submission" date="2021-05" db="EMBL/GenBank/DDBJ databases">
        <title>Comparative genomic studies on the polysaccharide-degrading batcterial strains of the Flammeovirga genus.</title>
        <authorList>
            <person name="Zewei F."/>
            <person name="Zheng Z."/>
            <person name="Yu L."/>
            <person name="Ruyue G."/>
            <person name="Yanhong M."/>
            <person name="Yuanyuan C."/>
            <person name="Jingyan G."/>
            <person name="Wenjun H."/>
        </authorList>
    </citation>
    <scope>NUCLEOTIDE SEQUENCE [LARGE SCALE GENOMIC DNA]</scope>
    <source>
        <strain evidence="2 3">NBRC:100898</strain>
    </source>
</reference>
<keyword evidence="1" id="KW-0732">Signal</keyword>
<evidence type="ECO:0000313" key="2">
    <source>
        <dbReference type="EMBL" id="QWG05384.1"/>
    </source>
</evidence>
<gene>
    <name evidence="2" type="ORF">KMW28_23480</name>
</gene>
<evidence type="ECO:0000313" key="3">
    <source>
        <dbReference type="Proteomes" id="UP000678679"/>
    </source>
</evidence>
<dbReference type="Proteomes" id="UP000678679">
    <property type="component" value="Chromosome 2"/>
</dbReference>
<dbReference type="KEGG" id="fya:KMW28_23480"/>
<protein>
    <recommendedName>
        <fullName evidence="4">SMP-30/Gluconolactonase/LRE-like region domain-containing protein</fullName>
    </recommendedName>
</protein>
<dbReference type="Gene3D" id="2.120.10.30">
    <property type="entry name" value="TolB, C-terminal domain"/>
    <property type="match status" value="1"/>
</dbReference>
<dbReference type="InterPro" id="IPR051288">
    <property type="entry name" value="Serum_paraoxonase/arylesterase"/>
</dbReference>
<feature type="signal peptide" evidence="1">
    <location>
        <begin position="1"/>
        <end position="22"/>
    </location>
</feature>
<name>A0AAX1NCV1_9BACT</name>
<organism evidence="2 3">
    <name type="scientific">Flammeovirga yaeyamensis</name>
    <dbReference type="NCBI Taxonomy" id="367791"/>
    <lineage>
        <taxon>Bacteria</taxon>
        <taxon>Pseudomonadati</taxon>
        <taxon>Bacteroidota</taxon>
        <taxon>Cytophagia</taxon>
        <taxon>Cytophagales</taxon>
        <taxon>Flammeovirgaceae</taxon>
        <taxon>Flammeovirga</taxon>
    </lineage>
</organism>
<dbReference type="AlphaFoldDB" id="A0AAX1NCV1"/>
<dbReference type="EMBL" id="CP076133">
    <property type="protein sequence ID" value="QWG05384.1"/>
    <property type="molecule type" value="Genomic_DNA"/>
</dbReference>
<dbReference type="PANTHER" id="PTHR11799:SF12">
    <property type="entry name" value="PARAOXONASE-RELATED"/>
    <property type="match status" value="1"/>
</dbReference>
<dbReference type="SUPFAM" id="SSF63829">
    <property type="entry name" value="Calcium-dependent phosphotriesterase"/>
    <property type="match status" value="1"/>
</dbReference>
<accession>A0AAX1NCV1</accession>
<evidence type="ECO:0000256" key="1">
    <source>
        <dbReference type="SAM" id="SignalP"/>
    </source>
</evidence>
<evidence type="ECO:0008006" key="4">
    <source>
        <dbReference type="Google" id="ProtNLM"/>
    </source>
</evidence>
<feature type="chain" id="PRO_5043623285" description="SMP-30/Gluconolactonase/LRE-like region domain-containing protein" evidence="1">
    <location>
        <begin position="23"/>
        <end position="406"/>
    </location>
</feature>
<keyword evidence="3" id="KW-1185">Reference proteome</keyword>
<dbReference type="InterPro" id="IPR011042">
    <property type="entry name" value="6-blade_b-propeller_TolB-like"/>
</dbReference>
<proteinExistence type="predicted"/>
<sequence>MKKNTLFHINLFVLIGVNFSFAQYENKTIEISSSILPIVEIPKKFINQKLNNKTMKTVEQFMSNAKFNIGFYNVEDIIQIPGTNWIVGGGITCYGPNFWDKVITTGYWHLFDAEKETGFRVDSSSIKIAAEEDRFPLTTPPTWSAFSPHGFDFHNQIETTIEVYVASHASASGESREAVEVFRIDYSEEIPTFTWIGGIDVAEDFWPDAVALLPDGGVVATSTGNPLMPQEESMKLALKGAPIGNTRVWYKSNGWQDIEGSENISTPNGIVISEDGQQIYVAASTGFSVVKIDRTESPVKVTSMDLGGIPDNLRWSADGKSILAGIHVVDEPLDFAKQQEVAAAYGGNQMTAFKVTRIDPETLELTEVMPAAVYGVLGAGTSAIEVGNRIWVGSTKSDRVGIFDLK</sequence>
<dbReference type="PANTHER" id="PTHR11799">
    <property type="entry name" value="PARAOXONASE"/>
    <property type="match status" value="1"/>
</dbReference>